<evidence type="ECO:0000313" key="5">
    <source>
        <dbReference type="Proteomes" id="UP000041254"/>
    </source>
</evidence>
<accession>A0A0G4EGP5</accession>
<feature type="region of interest" description="Disordered" evidence="2">
    <location>
        <begin position="1"/>
        <end position="30"/>
    </location>
</feature>
<keyword evidence="1" id="KW-0175">Coiled coil</keyword>
<evidence type="ECO:0000256" key="2">
    <source>
        <dbReference type="SAM" id="MobiDB-lite"/>
    </source>
</evidence>
<dbReference type="PhylomeDB" id="A0A0G4EGP5"/>
<evidence type="ECO:0000259" key="3">
    <source>
        <dbReference type="Pfam" id="PF07534"/>
    </source>
</evidence>
<feature type="coiled-coil region" evidence="1">
    <location>
        <begin position="32"/>
        <end position="66"/>
    </location>
</feature>
<keyword evidence="5" id="KW-1185">Reference proteome</keyword>
<gene>
    <name evidence="4" type="ORF">Vbra_4953</name>
</gene>
<organism evidence="4 5">
    <name type="scientific">Vitrella brassicaformis (strain CCMP3155)</name>
    <dbReference type="NCBI Taxonomy" id="1169540"/>
    <lineage>
        <taxon>Eukaryota</taxon>
        <taxon>Sar</taxon>
        <taxon>Alveolata</taxon>
        <taxon>Colpodellida</taxon>
        <taxon>Vitrellaceae</taxon>
        <taxon>Vitrella</taxon>
    </lineage>
</organism>
<dbReference type="VEuPathDB" id="CryptoDB:Vbra_4953"/>
<dbReference type="AlphaFoldDB" id="A0A0G4EGP5"/>
<proteinExistence type="predicted"/>
<evidence type="ECO:0000313" key="4">
    <source>
        <dbReference type="EMBL" id="CEL95624.1"/>
    </source>
</evidence>
<reference evidence="4 5" key="1">
    <citation type="submission" date="2014-11" db="EMBL/GenBank/DDBJ databases">
        <authorList>
            <person name="Zhu J."/>
            <person name="Qi W."/>
            <person name="Song R."/>
        </authorList>
    </citation>
    <scope>NUCLEOTIDE SEQUENCE [LARGE SCALE GENOMIC DNA]</scope>
</reference>
<name>A0A0G4EGP5_VITBC</name>
<dbReference type="Proteomes" id="UP000041254">
    <property type="component" value="Unassembled WGS sequence"/>
</dbReference>
<dbReference type="EMBL" id="CDMY01000234">
    <property type="protein sequence ID" value="CEL95624.1"/>
    <property type="molecule type" value="Genomic_DNA"/>
</dbReference>
<dbReference type="Pfam" id="PF07534">
    <property type="entry name" value="TLD"/>
    <property type="match status" value="1"/>
</dbReference>
<protein>
    <recommendedName>
        <fullName evidence="3">TLDc domain-containing protein</fullName>
    </recommendedName>
</protein>
<evidence type="ECO:0000256" key="1">
    <source>
        <dbReference type="SAM" id="Coils"/>
    </source>
</evidence>
<sequence length="573" mass="62055">MLSKKRKFESPATAAAAGGDSDEFEPLPTIGRQRIDEALKEADESLATIEQNAKQMRRKLREQAAMIRGLITSSGGQLMVTGRLDDEIEIKVGGTVLCVPRKPLLLPGVSESIIAYLLLYHLEGLPKDTEGRPFLDADPVYTDWLFDEIAKVGSADAQRETHEIVLAPPHDTDSSSLFWHSLLFASKTGLDIHMPAAAPSPDGDDHDNMHVDEAQQLEGGEAAEGGEKGDAVDGMAALSKSIASLDASVGRLGAAEDRLMQFSKLVKPLLASGVGQGDEIRSVRVRGKTVSTTEATLGAAVQSTSSEHLFRVVDFARRKRITQPDCLVMPPAASNAKQMQVDTEMYGLKHEPFCSGLAGGDLVIETAEEWDEVLKMTGKTSPMPSLLYKGSRDTYAFPKLLQCVAGKSGLLFALQDGDTHRFGTFIDGQIVPPADPTQTTGNYKVPLFFYSLSGAYDAPTKIELPEERQMVEVAGTRGAVKAKNVDRHGNLCIARGHLWLGMAKPGPAADVSSCSQLLNEQYLPGGYRGEISESGYGRLAAQRDFTASEIEIWHIKQWLSRPYGTTSTQQTHS</sequence>
<dbReference type="InParanoid" id="A0A0G4EGP5"/>
<feature type="domain" description="TLDc" evidence="3">
    <location>
        <begin position="379"/>
        <end position="556"/>
    </location>
</feature>
<dbReference type="InterPro" id="IPR006571">
    <property type="entry name" value="TLDc_dom"/>
</dbReference>